<organism evidence="2 3">
    <name type="scientific">Ambispora gerdemannii</name>
    <dbReference type="NCBI Taxonomy" id="144530"/>
    <lineage>
        <taxon>Eukaryota</taxon>
        <taxon>Fungi</taxon>
        <taxon>Fungi incertae sedis</taxon>
        <taxon>Mucoromycota</taxon>
        <taxon>Glomeromycotina</taxon>
        <taxon>Glomeromycetes</taxon>
        <taxon>Archaeosporales</taxon>
        <taxon>Ambisporaceae</taxon>
        <taxon>Ambispora</taxon>
    </lineage>
</organism>
<reference evidence="2" key="1">
    <citation type="submission" date="2021-06" db="EMBL/GenBank/DDBJ databases">
        <authorList>
            <person name="Kallberg Y."/>
            <person name="Tangrot J."/>
            <person name="Rosling A."/>
        </authorList>
    </citation>
    <scope>NUCLEOTIDE SEQUENCE</scope>
    <source>
        <strain evidence="2">MT106</strain>
    </source>
</reference>
<dbReference type="EMBL" id="CAJVPL010003312">
    <property type="protein sequence ID" value="CAG8630284.1"/>
    <property type="molecule type" value="Genomic_DNA"/>
</dbReference>
<feature type="compositionally biased region" description="Polar residues" evidence="1">
    <location>
        <begin position="16"/>
        <end position="40"/>
    </location>
</feature>
<gene>
    <name evidence="2" type="ORF">AGERDE_LOCUS10493</name>
</gene>
<sequence length="461" mass="51819">MHIPTPINGQSDKDNSTNSMNLEQAQNDTPEKFTQSAISPKISQNTTSILTHDQKTIQLESQTFIESGQMPIDQKQNIISSEIAELARPKIFYNQKVEQGIMHELSLYTKEISSIQEIDMQIPELSLEKILTGSDEVMAQIIANTINCQEVISIPKKNAHVVELTSSNDISNTKSTAQNSASLKLPEAEVSIPTSNHLVTASDNKSRPPILILPEDSKEKQNQVLLYKKKDITAIQKKLGINSNINKMAVSESKIAKELADLYKLLLELVRDLMPIQGKLGIDINPILEAELRRDEISSDKPIRLFDLLLCLEDDIMTIQKELGIVGYTNQEMAEETDKNTKVYFRKFEEFHDLLEDDLGVLIKKFADIGVKKFWFTGEGLPLFPNVSPQQLHEIFIKKSASNNQIGRFLTPSVLCIAFISELDVEELSELLSEVIESEASESEDVEIFNLWDSESFDLPG</sequence>
<dbReference type="Proteomes" id="UP000789831">
    <property type="component" value="Unassembled WGS sequence"/>
</dbReference>
<keyword evidence="3" id="KW-1185">Reference proteome</keyword>
<evidence type="ECO:0000313" key="2">
    <source>
        <dbReference type="EMBL" id="CAG8630284.1"/>
    </source>
</evidence>
<comment type="caution">
    <text evidence="2">The sequence shown here is derived from an EMBL/GenBank/DDBJ whole genome shotgun (WGS) entry which is preliminary data.</text>
</comment>
<evidence type="ECO:0000256" key="1">
    <source>
        <dbReference type="SAM" id="MobiDB-lite"/>
    </source>
</evidence>
<feature type="region of interest" description="Disordered" evidence="1">
    <location>
        <begin position="1"/>
        <end position="40"/>
    </location>
</feature>
<evidence type="ECO:0000313" key="3">
    <source>
        <dbReference type="Proteomes" id="UP000789831"/>
    </source>
</evidence>
<name>A0A9N9DC83_9GLOM</name>
<feature type="non-terminal residue" evidence="2">
    <location>
        <position position="461"/>
    </location>
</feature>
<dbReference type="AlphaFoldDB" id="A0A9N9DC83"/>
<protein>
    <submittedName>
        <fullName evidence="2">3911_t:CDS:1</fullName>
    </submittedName>
</protein>
<proteinExistence type="predicted"/>
<accession>A0A9N9DC83</accession>